<accession>A0ABV9FUZ1</accession>
<evidence type="ECO:0000313" key="1">
    <source>
        <dbReference type="EMBL" id="MFC4605831.1"/>
    </source>
</evidence>
<dbReference type="RefSeq" id="WP_378419568.1">
    <property type="nucleotide sequence ID" value="NZ_JBHSFO010000014.1"/>
</dbReference>
<organism evidence="1 2">
    <name type="scientific">Rhodococcus kronopolitis</name>
    <dbReference type="NCBI Taxonomy" id="1460226"/>
    <lineage>
        <taxon>Bacteria</taxon>
        <taxon>Bacillati</taxon>
        <taxon>Actinomycetota</taxon>
        <taxon>Actinomycetes</taxon>
        <taxon>Mycobacteriales</taxon>
        <taxon>Nocardiaceae</taxon>
        <taxon>Rhodococcus</taxon>
    </lineage>
</organism>
<name>A0ABV9FUZ1_9NOCA</name>
<reference evidence="2" key="1">
    <citation type="journal article" date="2019" name="Int. J. Syst. Evol. Microbiol.">
        <title>The Global Catalogue of Microorganisms (GCM) 10K type strain sequencing project: providing services to taxonomists for standard genome sequencing and annotation.</title>
        <authorList>
            <consortium name="The Broad Institute Genomics Platform"/>
            <consortium name="The Broad Institute Genome Sequencing Center for Infectious Disease"/>
            <person name="Wu L."/>
            <person name="Ma J."/>
        </authorList>
    </citation>
    <scope>NUCLEOTIDE SEQUENCE [LARGE SCALE GENOMIC DNA]</scope>
    <source>
        <strain evidence="2">CCUG 54520</strain>
    </source>
</reference>
<sequence>MGHSQKIEAGQREEFAAICSDTRRGFEEVIDLLLIHNEKQVSGLQPRATLNRLVAMLSVAAWERLVSDIGALSRYEAGDMVEPGMSRSQGFNKLGGKGGGRSKAVSTLAAASDGRLPDAWRIRLMASGSGKSLRFEPPLEGLDSEAVETVDWWIEVRHKVAHRAIPQLDDWVQPTDAADGQTVNTTTARSAFTLFLQLADQTIRAIAESAEFDDPQELWLPEDWLTGRISPRRGVTNPDELVLWKGAALGHDSNGFTASLDVG</sequence>
<protein>
    <recommendedName>
        <fullName evidence="3">RiboL-PSP-HEPN domain-containing protein</fullName>
    </recommendedName>
</protein>
<dbReference type="EMBL" id="JBHSFO010000014">
    <property type="protein sequence ID" value="MFC4605831.1"/>
    <property type="molecule type" value="Genomic_DNA"/>
</dbReference>
<evidence type="ECO:0008006" key="3">
    <source>
        <dbReference type="Google" id="ProtNLM"/>
    </source>
</evidence>
<keyword evidence="2" id="KW-1185">Reference proteome</keyword>
<gene>
    <name evidence="1" type="ORF">ACFO6S_19195</name>
</gene>
<evidence type="ECO:0000313" key="2">
    <source>
        <dbReference type="Proteomes" id="UP001595914"/>
    </source>
</evidence>
<proteinExistence type="predicted"/>
<dbReference type="Proteomes" id="UP001595914">
    <property type="component" value="Unassembled WGS sequence"/>
</dbReference>
<comment type="caution">
    <text evidence="1">The sequence shown here is derived from an EMBL/GenBank/DDBJ whole genome shotgun (WGS) entry which is preliminary data.</text>
</comment>